<evidence type="ECO:0000313" key="1">
    <source>
        <dbReference type="EMBL" id="CAF2327615.1"/>
    </source>
</evidence>
<reference evidence="1" key="1">
    <citation type="submission" date="2021-01" db="EMBL/GenBank/DDBJ databases">
        <authorList>
            <consortium name="Genoscope - CEA"/>
            <person name="William W."/>
        </authorList>
    </citation>
    <scope>NUCLEOTIDE SEQUENCE</scope>
</reference>
<proteinExistence type="predicted"/>
<feature type="non-terminal residue" evidence="1">
    <location>
        <position position="1"/>
    </location>
</feature>
<dbReference type="EMBL" id="HG994364">
    <property type="protein sequence ID" value="CAF2327615.1"/>
    <property type="molecule type" value="Genomic_DNA"/>
</dbReference>
<dbReference type="Proteomes" id="UP001295469">
    <property type="component" value="Chromosome A10"/>
</dbReference>
<dbReference type="AlphaFoldDB" id="A0A817BIW4"/>
<accession>A0A817BIW4</accession>
<organism evidence="1">
    <name type="scientific">Brassica napus</name>
    <name type="common">Rape</name>
    <dbReference type="NCBI Taxonomy" id="3708"/>
    <lineage>
        <taxon>Eukaryota</taxon>
        <taxon>Viridiplantae</taxon>
        <taxon>Streptophyta</taxon>
        <taxon>Embryophyta</taxon>
        <taxon>Tracheophyta</taxon>
        <taxon>Spermatophyta</taxon>
        <taxon>Magnoliopsida</taxon>
        <taxon>eudicotyledons</taxon>
        <taxon>Gunneridae</taxon>
        <taxon>Pentapetalae</taxon>
        <taxon>rosids</taxon>
        <taxon>malvids</taxon>
        <taxon>Brassicales</taxon>
        <taxon>Brassicaceae</taxon>
        <taxon>Brassiceae</taxon>
        <taxon>Brassica</taxon>
    </lineage>
</organism>
<protein>
    <submittedName>
        <fullName evidence="1">(rape) hypothetical protein</fullName>
    </submittedName>
</protein>
<name>A0A817BIW4_BRANA</name>
<gene>
    <name evidence="1" type="ORF">DARMORV10_A10P12460.1</name>
</gene>
<sequence length="104" mass="11563">RCGGWRRGTTYGEQNFVPRFSGTTRAKPQDDGIVIRSSGVGWRSVVKLGFPAPVDGSLLALVVELRISSSRDLVYWTRELLPRSKHVPKPSDIWRGVCVVLALK</sequence>